<evidence type="ECO:0000256" key="1">
    <source>
        <dbReference type="SAM" id="MobiDB-lite"/>
    </source>
</evidence>
<name>A0A6A6BL82_9PEZI</name>
<gene>
    <name evidence="2" type="ORF">K452DRAFT_356977</name>
</gene>
<protein>
    <submittedName>
        <fullName evidence="2">Uncharacterized protein</fullName>
    </submittedName>
</protein>
<accession>A0A6A6BL82</accession>
<sequence>MALENLLPRQIVAHWVEFQVIVLGIMAQTIGEAFAICSRNYGRTSSPGSPFRKVALGLSVAPASISDSVTLGFGPRLRKGYQTYQNGSLTSSCFSLLLRPELCPTIRLGRGHLRWVLWVYAGGRGTVEVGRQDKLPVVKLVAVRHGAGRTTNDGKVPSRNTEEHSQYRHQKPPPPRPVIMITAHSTAHGQDRINRPLLSVSVKDSSDPALYTRRSAGDRNLLIRWYDVVAALRARTQKAVWWFRAPLLPPPPPHALSPGALVYRTYLPRSRVAQHPTAPS</sequence>
<proteinExistence type="predicted"/>
<dbReference type="GeneID" id="54303589"/>
<evidence type="ECO:0000313" key="2">
    <source>
        <dbReference type="EMBL" id="KAF2144024.1"/>
    </source>
</evidence>
<dbReference type="RefSeq" id="XP_033399736.1">
    <property type="nucleotide sequence ID" value="XM_033546083.1"/>
</dbReference>
<keyword evidence="3" id="KW-1185">Reference proteome</keyword>
<reference evidence="2" key="1">
    <citation type="journal article" date="2020" name="Stud. Mycol.">
        <title>101 Dothideomycetes genomes: a test case for predicting lifestyles and emergence of pathogens.</title>
        <authorList>
            <person name="Haridas S."/>
            <person name="Albert R."/>
            <person name="Binder M."/>
            <person name="Bloem J."/>
            <person name="Labutti K."/>
            <person name="Salamov A."/>
            <person name="Andreopoulos B."/>
            <person name="Baker S."/>
            <person name="Barry K."/>
            <person name="Bills G."/>
            <person name="Bluhm B."/>
            <person name="Cannon C."/>
            <person name="Castanera R."/>
            <person name="Culley D."/>
            <person name="Daum C."/>
            <person name="Ezra D."/>
            <person name="Gonzalez J."/>
            <person name="Henrissat B."/>
            <person name="Kuo A."/>
            <person name="Liang C."/>
            <person name="Lipzen A."/>
            <person name="Lutzoni F."/>
            <person name="Magnuson J."/>
            <person name="Mondo S."/>
            <person name="Nolan M."/>
            <person name="Ohm R."/>
            <person name="Pangilinan J."/>
            <person name="Park H.-J."/>
            <person name="Ramirez L."/>
            <person name="Alfaro M."/>
            <person name="Sun H."/>
            <person name="Tritt A."/>
            <person name="Yoshinaga Y."/>
            <person name="Zwiers L.-H."/>
            <person name="Turgeon B."/>
            <person name="Goodwin S."/>
            <person name="Spatafora J."/>
            <person name="Crous P."/>
            <person name="Grigoriev I."/>
        </authorList>
    </citation>
    <scope>NUCLEOTIDE SEQUENCE</scope>
    <source>
        <strain evidence="2">CBS 121167</strain>
    </source>
</reference>
<dbReference type="Proteomes" id="UP000799438">
    <property type="component" value="Unassembled WGS sequence"/>
</dbReference>
<dbReference type="EMBL" id="ML995480">
    <property type="protein sequence ID" value="KAF2144024.1"/>
    <property type="molecule type" value="Genomic_DNA"/>
</dbReference>
<evidence type="ECO:0000313" key="3">
    <source>
        <dbReference type="Proteomes" id="UP000799438"/>
    </source>
</evidence>
<organism evidence="2 3">
    <name type="scientific">Aplosporella prunicola CBS 121167</name>
    <dbReference type="NCBI Taxonomy" id="1176127"/>
    <lineage>
        <taxon>Eukaryota</taxon>
        <taxon>Fungi</taxon>
        <taxon>Dikarya</taxon>
        <taxon>Ascomycota</taxon>
        <taxon>Pezizomycotina</taxon>
        <taxon>Dothideomycetes</taxon>
        <taxon>Dothideomycetes incertae sedis</taxon>
        <taxon>Botryosphaeriales</taxon>
        <taxon>Aplosporellaceae</taxon>
        <taxon>Aplosporella</taxon>
    </lineage>
</organism>
<feature type="region of interest" description="Disordered" evidence="1">
    <location>
        <begin position="146"/>
        <end position="176"/>
    </location>
</feature>
<dbReference type="AlphaFoldDB" id="A0A6A6BL82"/>